<protein>
    <submittedName>
        <fullName evidence="3">TRAM domain-containing protein</fullName>
    </submittedName>
</protein>
<evidence type="ECO:0000256" key="1">
    <source>
        <dbReference type="SAM" id="MobiDB-lite"/>
    </source>
</evidence>
<evidence type="ECO:0000313" key="3">
    <source>
        <dbReference type="EMBL" id="MFC6770129.1"/>
    </source>
</evidence>
<accession>A0ABD5T024</accession>
<reference evidence="3 4" key="1">
    <citation type="journal article" date="2019" name="Int. J. Syst. Evol. Microbiol.">
        <title>The Global Catalogue of Microorganisms (GCM) 10K type strain sequencing project: providing services to taxonomists for standard genome sequencing and annotation.</title>
        <authorList>
            <consortium name="The Broad Institute Genomics Platform"/>
            <consortium name="The Broad Institute Genome Sequencing Center for Infectious Disease"/>
            <person name="Wu L."/>
            <person name="Ma J."/>
        </authorList>
    </citation>
    <scope>NUCLEOTIDE SEQUENCE [LARGE SCALE GENOMIC DNA]</scope>
    <source>
        <strain evidence="3 4">PJ61</strain>
    </source>
</reference>
<evidence type="ECO:0000313" key="4">
    <source>
        <dbReference type="Proteomes" id="UP001596274"/>
    </source>
</evidence>
<proteinExistence type="predicted"/>
<dbReference type="Proteomes" id="UP001596274">
    <property type="component" value="Unassembled WGS sequence"/>
</dbReference>
<dbReference type="InterPro" id="IPR012340">
    <property type="entry name" value="NA-bd_OB-fold"/>
</dbReference>
<gene>
    <name evidence="3" type="ORF">ACFQDD_01080</name>
</gene>
<feature type="region of interest" description="Disordered" evidence="1">
    <location>
        <begin position="49"/>
        <end position="95"/>
    </location>
</feature>
<dbReference type="EMBL" id="JBHSWT010000013">
    <property type="protein sequence ID" value="MFC6770129.1"/>
    <property type="molecule type" value="Genomic_DNA"/>
</dbReference>
<dbReference type="Pfam" id="PF01938">
    <property type="entry name" value="TRAM"/>
    <property type="match status" value="1"/>
</dbReference>
<dbReference type="SUPFAM" id="SSF50249">
    <property type="entry name" value="Nucleic acid-binding proteins"/>
    <property type="match status" value="1"/>
</dbReference>
<organism evidence="3 4">
    <name type="scientific">Halorubrum pallidum</name>
    <dbReference type="NCBI Taxonomy" id="1526114"/>
    <lineage>
        <taxon>Archaea</taxon>
        <taxon>Methanobacteriati</taxon>
        <taxon>Methanobacteriota</taxon>
        <taxon>Stenosarchaea group</taxon>
        <taxon>Halobacteria</taxon>
        <taxon>Halobacteriales</taxon>
        <taxon>Haloferacaceae</taxon>
        <taxon>Halorubrum</taxon>
    </lineage>
</organism>
<dbReference type="PROSITE" id="PS50926">
    <property type="entry name" value="TRAM"/>
    <property type="match status" value="1"/>
</dbReference>
<dbReference type="InterPro" id="IPR002792">
    <property type="entry name" value="TRAM_dom"/>
</dbReference>
<evidence type="ECO:0000259" key="2">
    <source>
        <dbReference type="PROSITE" id="PS50926"/>
    </source>
</evidence>
<feature type="domain" description="TRAM" evidence="2">
    <location>
        <begin position="77"/>
        <end position="136"/>
    </location>
</feature>
<keyword evidence="4" id="KW-1185">Reference proteome</keyword>
<sequence>MVEIPDSLQLLYTGQLEERNGSYLIEVPASAVDQGTLDVGDPYRIAVLRSNTTAEPNPHEEPSQSQDAPTAAPSAPPVDEGEIREVTVESVGDQGDGIAKVERGYVVIVPDALPGDEPTVQIDQVQENVAFASILEDDQTLVS</sequence>
<comment type="caution">
    <text evidence="3">The sequence shown here is derived from an EMBL/GenBank/DDBJ whole genome shotgun (WGS) entry which is preliminary data.</text>
</comment>
<dbReference type="AlphaFoldDB" id="A0ABD5T024"/>
<dbReference type="Gene3D" id="2.40.50.140">
    <property type="entry name" value="Nucleic acid-binding proteins"/>
    <property type="match status" value="1"/>
</dbReference>
<name>A0ABD5T024_9EURY</name>